<dbReference type="RefSeq" id="WP_054727838.1">
    <property type="nucleotide sequence ID" value="NZ_CP009429.1"/>
</dbReference>
<keyword evidence="2" id="KW-1185">Reference proteome</keyword>
<accession>A0AAC8YZR9</accession>
<proteinExistence type="predicted"/>
<dbReference type="Proteomes" id="UP000076088">
    <property type="component" value="Chromosome"/>
</dbReference>
<dbReference type="AlphaFoldDB" id="A0AAC8YZR9"/>
<reference evidence="1 2" key="2">
    <citation type="journal article" date="2016" name="Genome Announc.">
        <title>Complete Genome Sequence of Sphingopyxis macrogoltabida Strain 203N (NBRC 111659), a Polyethylene Glycol Degrader.</title>
        <authorList>
            <person name="Ohtsubo Y."/>
            <person name="Nonoyama S."/>
            <person name="Nagata Y."/>
            <person name="Numata M."/>
            <person name="Tsuchikane K."/>
            <person name="Hosoyama A."/>
            <person name="Yamazoe A."/>
            <person name="Tsuda M."/>
            <person name="Fujita N."/>
            <person name="Kawai F."/>
        </authorList>
    </citation>
    <scope>NUCLEOTIDE SEQUENCE [LARGE SCALE GENOMIC DNA]</scope>
    <source>
        <strain evidence="1 2">203N</strain>
    </source>
</reference>
<dbReference type="KEGG" id="smaz:LH19_11150"/>
<dbReference type="EMBL" id="CP013344">
    <property type="protein sequence ID" value="AMU89112.1"/>
    <property type="molecule type" value="Genomic_DNA"/>
</dbReference>
<gene>
    <name evidence="1" type="ORF">ATM17_08685</name>
</gene>
<name>A0AAC8YZR9_SPHMC</name>
<organism evidence="1 2">
    <name type="scientific">Sphingopyxis macrogoltabida</name>
    <name type="common">Sphingomonas macrogoltabidus</name>
    <dbReference type="NCBI Taxonomy" id="33050"/>
    <lineage>
        <taxon>Bacteria</taxon>
        <taxon>Pseudomonadati</taxon>
        <taxon>Pseudomonadota</taxon>
        <taxon>Alphaproteobacteria</taxon>
        <taxon>Sphingomonadales</taxon>
        <taxon>Sphingomonadaceae</taxon>
        <taxon>Sphingopyxis</taxon>
    </lineage>
</organism>
<reference evidence="2" key="1">
    <citation type="submission" date="2015-11" db="EMBL/GenBank/DDBJ databases">
        <title>Complete genome sequence of a polyethylene-glycol degrader Sphingopyxis macrogoltabida 203N (NBRC 111659).</title>
        <authorList>
            <person name="Yoshiyuki O."/>
            <person name="Shouta N."/>
            <person name="Nagata Y."/>
            <person name="Numata M."/>
            <person name="Tsuchikane K."/>
            <person name="Hosoyama A."/>
            <person name="Yamazoe A."/>
            <person name="Tsuda M."/>
            <person name="Fujita N."/>
            <person name="Kawai F."/>
        </authorList>
    </citation>
    <scope>NUCLEOTIDE SEQUENCE [LARGE SCALE GENOMIC DNA]</scope>
    <source>
        <strain evidence="2">203N</strain>
    </source>
</reference>
<protein>
    <submittedName>
        <fullName evidence="1">Uncharacterized protein</fullName>
    </submittedName>
</protein>
<evidence type="ECO:0000313" key="2">
    <source>
        <dbReference type="Proteomes" id="UP000076088"/>
    </source>
</evidence>
<sequence>MTWDAAATSPVERIARVLAGHELSRNGEGELRSAADAVDMLWPEYTAAALAILKTMREPSGRMLAVGDAGVWERMITAAIEDETISES</sequence>
<evidence type="ECO:0000313" key="1">
    <source>
        <dbReference type="EMBL" id="AMU89112.1"/>
    </source>
</evidence>